<reference evidence="2" key="1">
    <citation type="submission" date="2020-02" db="EMBL/GenBank/DDBJ databases">
        <authorList>
            <person name="Meier V. D."/>
        </authorList>
    </citation>
    <scope>NUCLEOTIDE SEQUENCE</scope>
    <source>
        <strain evidence="2">AVDCRST_MAG23</strain>
    </source>
</reference>
<keyword evidence="1" id="KW-0732">Signal</keyword>
<sequence length="53" mass="5530">MNIKKKLLNPFVLMTQGFVAGAALFWSVSAPEAEGQQPAGSGQAPMVEQIAGI</sequence>
<feature type="chain" id="PRO_5026727585" evidence="1">
    <location>
        <begin position="23"/>
        <end position="53"/>
    </location>
</feature>
<name>A0A6J4TXV4_9SPHN</name>
<gene>
    <name evidence="2" type="ORF">AVDCRST_MAG23-1366</name>
</gene>
<evidence type="ECO:0000256" key="1">
    <source>
        <dbReference type="SAM" id="SignalP"/>
    </source>
</evidence>
<accession>A0A6J4TXV4</accession>
<protein>
    <submittedName>
        <fullName evidence="2">Uncharacterized protein</fullName>
    </submittedName>
</protein>
<feature type="signal peptide" evidence="1">
    <location>
        <begin position="1"/>
        <end position="22"/>
    </location>
</feature>
<organism evidence="2">
    <name type="scientific">uncultured Sphingosinicella sp</name>
    <dbReference type="NCBI Taxonomy" id="478748"/>
    <lineage>
        <taxon>Bacteria</taxon>
        <taxon>Pseudomonadati</taxon>
        <taxon>Pseudomonadota</taxon>
        <taxon>Alphaproteobacteria</taxon>
        <taxon>Sphingomonadales</taxon>
        <taxon>Sphingosinicellaceae</taxon>
        <taxon>Sphingosinicella</taxon>
        <taxon>environmental samples</taxon>
    </lineage>
</organism>
<proteinExistence type="predicted"/>
<dbReference type="AlphaFoldDB" id="A0A6J4TXV4"/>
<dbReference type="EMBL" id="CADCWD010000052">
    <property type="protein sequence ID" value="CAA9534557.1"/>
    <property type="molecule type" value="Genomic_DNA"/>
</dbReference>
<evidence type="ECO:0000313" key="2">
    <source>
        <dbReference type="EMBL" id="CAA9534557.1"/>
    </source>
</evidence>